<dbReference type="Proteomes" id="UP000049855">
    <property type="component" value="Unassembled WGS sequence"/>
</dbReference>
<evidence type="ECO:0000256" key="1">
    <source>
        <dbReference type="SAM" id="Phobius"/>
    </source>
</evidence>
<feature type="transmembrane region" description="Helical" evidence="1">
    <location>
        <begin position="40"/>
        <end position="60"/>
    </location>
</feature>
<gene>
    <name evidence="2" type="ORF">SpAn4DRAFT_3202</name>
</gene>
<accession>A0A0U1KZA3</accession>
<keyword evidence="3" id="KW-1185">Reference proteome</keyword>
<sequence length="108" mass="11559">MMRTEVVITIVAMAIATFFTRFGSFAIFGSAGISPRLKRFLKHVPTAILTALIAPTLFAPQGYIEISTGNSYLIAGTIATLLAYFRQPPLVTMGGGMVAMLAIRSFGI</sequence>
<name>A0A0U1KZA3_9FIRM</name>
<keyword evidence="1" id="KW-0472">Membrane</keyword>
<evidence type="ECO:0000313" key="2">
    <source>
        <dbReference type="EMBL" id="CQR72742.1"/>
    </source>
</evidence>
<dbReference type="Pfam" id="PF05437">
    <property type="entry name" value="AzlD"/>
    <property type="match status" value="1"/>
</dbReference>
<reference evidence="3" key="1">
    <citation type="submission" date="2015-03" db="EMBL/GenBank/DDBJ databases">
        <authorList>
            <person name="Nijsse Bart"/>
        </authorList>
    </citation>
    <scope>NUCLEOTIDE SEQUENCE [LARGE SCALE GENOMIC DNA]</scope>
</reference>
<proteinExistence type="predicted"/>
<dbReference type="RefSeq" id="WP_021168431.1">
    <property type="nucleotide sequence ID" value="NZ_CTRP01000011.1"/>
</dbReference>
<feature type="transmembrane region" description="Helical" evidence="1">
    <location>
        <begin position="6"/>
        <end position="28"/>
    </location>
</feature>
<dbReference type="InterPro" id="IPR008407">
    <property type="entry name" value="Brnchd-chn_aa_trnsp_AzlD"/>
</dbReference>
<keyword evidence="1" id="KW-1133">Transmembrane helix</keyword>
<evidence type="ECO:0008006" key="4">
    <source>
        <dbReference type="Google" id="ProtNLM"/>
    </source>
</evidence>
<evidence type="ECO:0000313" key="3">
    <source>
        <dbReference type="Proteomes" id="UP000049855"/>
    </source>
</evidence>
<dbReference type="EMBL" id="CTRP01000011">
    <property type="protein sequence ID" value="CQR72742.1"/>
    <property type="molecule type" value="Genomic_DNA"/>
</dbReference>
<protein>
    <recommendedName>
        <fullName evidence="4">Branched-chain amino acid transport</fullName>
    </recommendedName>
</protein>
<dbReference type="AlphaFoldDB" id="A0A0U1KZA3"/>
<keyword evidence="1" id="KW-0812">Transmembrane</keyword>
<organism evidence="2 3">
    <name type="scientific">Sporomusa ovata</name>
    <dbReference type="NCBI Taxonomy" id="2378"/>
    <lineage>
        <taxon>Bacteria</taxon>
        <taxon>Bacillati</taxon>
        <taxon>Bacillota</taxon>
        <taxon>Negativicutes</taxon>
        <taxon>Selenomonadales</taxon>
        <taxon>Sporomusaceae</taxon>
        <taxon>Sporomusa</taxon>
    </lineage>
</organism>